<evidence type="ECO:0000313" key="3">
    <source>
        <dbReference type="Proteomes" id="UP000005361"/>
    </source>
</evidence>
<dbReference type="Pfam" id="PF08241">
    <property type="entry name" value="Methyltransf_11"/>
    <property type="match status" value="1"/>
</dbReference>
<dbReference type="Proteomes" id="UP000005361">
    <property type="component" value="Chromosome"/>
</dbReference>
<dbReference type="CDD" id="cd02440">
    <property type="entry name" value="AdoMet_MTases"/>
    <property type="match status" value="1"/>
</dbReference>
<keyword evidence="2" id="KW-0808">Transferase</keyword>
<dbReference type="OrthoDB" id="9772751at2"/>
<name>I9DI97_9FIRM</name>
<dbReference type="PANTHER" id="PTHR43591">
    <property type="entry name" value="METHYLTRANSFERASE"/>
    <property type="match status" value="1"/>
</dbReference>
<dbReference type="HOGENOM" id="CLU_039068_9_1_9"/>
<dbReference type="InterPro" id="IPR013216">
    <property type="entry name" value="Methyltransf_11"/>
</dbReference>
<feature type="domain" description="Methyltransferase type 11" evidence="1">
    <location>
        <begin position="56"/>
        <end position="148"/>
    </location>
</feature>
<dbReference type="Gene3D" id="3.40.50.150">
    <property type="entry name" value="Vaccinia Virus protein VP39"/>
    <property type="match status" value="1"/>
</dbReference>
<dbReference type="EMBL" id="CP010978">
    <property type="protein sequence ID" value="AJQ26422.1"/>
    <property type="molecule type" value="Genomic_DNA"/>
</dbReference>
<keyword evidence="2" id="KW-0489">Methyltransferase</keyword>
<evidence type="ECO:0000313" key="2">
    <source>
        <dbReference type="EMBL" id="AJQ26422.1"/>
    </source>
</evidence>
<dbReference type="GO" id="GO:0008757">
    <property type="term" value="F:S-adenosylmethionine-dependent methyltransferase activity"/>
    <property type="evidence" value="ECO:0007669"/>
    <property type="project" value="InterPro"/>
</dbReference>
<dbReference type="InterPro" id="IPR029063">
    <property type="entry name" value="SAM-dependent_MTases_sf"/>
</dbReference>
<dbReference type="GO" id="GO:0032259">
    <property type="term" value="P:methylation"/>
    <property type="evidence" value="ECO:0007669"/>
    <property type="project" value="UniProtKB-KW"/>
</dbReference>
<accession>I9DI97</accession>
<reference evidence="3" key="2">
    <citation type="submission" date="2015-02" db="EMBL/GenBank/DDBJ databases">
        <title>Complete Genome Sequence of Pelosinus fermentans JBW45.</title>
        <authorList>
            <person name="De Leon K.B."/>
            <person name="Utturkar S.M."/>
            <person name="Camilleri L.B."/>
            <person name="Arkin A.P."/>
            <person name="Fields M.W."/>
            <person name="Brown S.D."/>
            <person name="Wall J.D."/>
        </authorList>
    </citation>
    <scope>NUCLEOTIDE SEQUENCE [LARGE SCALE GENOMIC DNA]</scope>
    <source>
        <strain evidence="3">JBW45</strain>
    </source>
</reference>
<dbReference type="STRING" id="1192197.JBW_01070"/>
<gene>
    <name evidence="2" type="ORF">JBW_01070</name>
</gene>
<evidence type="ECO:0000259" key="1">
    <source>
        <dbReference type="Pfam" id="PF08241"/>
    </source>
</evidence>
<protein>
    <submittedName>
        <fullName evidence="2">Methyltransferase type 11</fullName>
    </submittedName>
</protein>
<dbReference type="SUPFAM" id="SSF53335">
    <property type="entry name" value="S-adenosyl-L-methionine-dependent methyltransferases"/>
    <property type="match status" value="1"/>
</dbReference>
<sequence>MGQHNDRITTDLHECSSNVFENKIFANMAEGARPGGLELTRRIIDYCNFDHRSIVVDMGCGTGTTVEYLRDVRGVYALGVDLSTPLLQQGKERKPDLRLIQSPGADMPFADHSIDGVLAECSLSVMPDISKVLIEINRILVSGGKLAITDLYIREGDSDVPNIMTHSELFQTLQKHDFNILIFEDQTVFLREFVASFIMEHGSIEGLWECMGKKKLNNKIPGLGYYLLIAEKGS</sequence>
<dbReference type="NCBIfam" id="NF045667">
    <property type="entry name" value="MTase_DVU1556"/>
    <property type="match status" value="1"/>
</dbReference>
<organism evidence="2 3">
    <name type="scientific">Pelosinus fermentans JBW45</name>
    <dbReference type="NCBI Taxonomy" id="1192197"/>
    <lineage>
        <taxon>Bacteria</taxon>
        <taxon>Bacillati</taxon>
        <taxon>Bacillota</taxon>
        <taxon>Negativicutes</taxon>
        <taxon>Selenomonadales</taxon>
        <taxon>Sporomusaceae</taxon>
        <taxon>Pelosinus</taxon>
    </lineage>
</organism>
<reference evidence="2 3" key="1">
    <citation type="journal article" date="2015" name="Genome Announc.">
        <title>Complete Genome Sequence of Pelosinus fermentans JBW45, a Member of a Remarkably Competitive Group of Negativicutes in the Firmicutes Phylum.</title>
        <authorList>
            <person name="De Leon K.B."/>
            <person name="Utturkar S.M."/>
            <person name="Camilleri L.B."/>
            <person name="Elias D.A."/>
            <person name="Arkin A.P."/>
            <person name="Fields M.W."/>
            <person name="Brown S.D."/>
            <person name="Wall J.D."/>
        </authorList>
    </citation>
    <scope>NUCLEOTIDE SEQUENCE [LARGE SCALE GENOMIC DNA]</scope>
    <source>
        <strain evidence="2 3">JBW45</strain>
    </source>
</reference>
<dbReference type="KEGG" id="pft:JBW_01070"/>
<proteinExistence type="predicted"/>
<dbReference type="AlphaFoldDB" id="I9DI97"/>